<dbReference type="RefSeq" id="WP_118202658.1">
    <property type="nucleotide sequence ID" value="NZ_QRHP01000004.1"/>
</dbReference>
<dbReference type="SUPFAM" id="SSF52540">
    <property type="entry name" value="P-loop containing nucleoside triphosphate hydrolases"/>
    <property type="match status" value="1"/>
</dbReference>
<dbReference type="Pfam" id="PF13304">
    <property type="entry name" value="AAA_21"/>
    <property type="match status" value="1"/>
</dbReference>
<dbReference type="PANTHER" id="PTHR43581:SF2">
    <property type="entry name" value="EXCINUCLEASE ATPASE SUBUNIT"/>
    <property type="match status" value="1"/>
</dbReference>
<name>A0A3R6D9L4_9FIRM</name>
<evidence type="ECO:0000259" key="1">
    <source>
        <dbReference type="SMART" id="SM00382"/>
    </source>
</evidence>
<keyword evidence="2" id="KW-0547">Nucleotide-binding</keyword>
<comment type="caution">
    <text evidence="2">The sequence shown here is derived from an EMBL/GenBank/DDBJ whole genome shotgun (WGS) entry which is preliminary data.</text>
</comment>
<keyword evidence="2" id="KW-0067">ATP-binding</keyword>
<accession>A0A3R6D9L4</accession>
<dbReference type="InterPro" id="IPR003959">
    <property type="entry name" value="ATPase_AAA_core"/>
</dbReference>
<dbReference type="InterPro" id="IPR027417">
    <property type="entry name" value="P-loop_NTPase"/>
</dbReference>
<protein>
    <submittedName>
        <fullName evidence="2">ATP-binding cassette domain-containing protein</fullName>
    </submittedName>
</protein>
<dbReference type="InterPro" id="IPR051396">
    <property type="entry name" value="Bact_Antivir_Def_Nuclease"/>
</dbReference>
<evidence type="ECO:0000313" key="3">
    <source>
        <dbReference type="Proteomes" id="UP000283701"/>
    </source>
</evidence>
<organism evidence="2 3">
    <name type="scientific">Roseburia inulinivorans</name>
    <dbReference type="NCBI Taxonomy" id="360807"/>
    <lineage>
        <taxon>Bacteria</taxon>
        <taxon>Bacillati</taxon>
        <taxon>Bacillota</taxon>
        <taxon>Clostridia</taxon>
        <taxon>Lachnospirales</taxon>
        <taxon>Lachnospiraceae</taxon>
        <taxon>Roseburia</taxon>
    </lineage>
</organism>
<reference evidence="2 3" key="1">
    <citation type="submission" date="2018-08" db="EMBL/GenBank/DDBJ databases">
        <title>A genome reference for cultivated species of the human gut microbiota.</title>
        <authorList>
            <person name="Zou Y."/>
            <person name="Xue W."/>
            <person name="Luo G."/>
        </authorList>
    </citation>
    <scope>NUCLEOTIDE SEQUENCE [LARGE SCALE GENOMIC DNA]</scope>
    <source>
        <strain evidence="2 3">AM23-23AC</strain>
    </source>
</reference>
<evidence type="ECO:0000313" key="2">
    <source>
        <dbReference type="EMBL" id="RHF85484.1"/>
    </source>
</evidence>
<dbReference type="AlphaFoldDB" id="A0A3R6D9L4"/>
<dbReference type="Gene3D" id="3.40.50.300">
    <property type="entry name" value="P-loop containing nucleotide triphosphate hydrolases"/>
    <property type="match status" value="2"/>
</dbReference>
<dbReference type="InterPro" id="IPR003593">
    <property type="entry name" value="AAA+_ATPase"/>
</dbReference>
<dbReference type="GO" id="GO:0005524">
    <property type="term" value="F:ATP binding"/>
    <property type="evidence" value="ECO:0007669"/>
    <property type="project" value="UniProtKB-KW"/>
</dbReference>
<dbReference type="SMART" id="SM00382">
    <property type="entry name" value="AAA"/>
    <property type="match status" value="1"/>
</dbReference>
<dbReference type="Proteomes" id="UP000283701">
    <property type="component" value="Unassembled WGS sequence"/>
</dbReference>
<dbReference type="EMBL" id="QRHP01000004">
    <property type="protein sequence ID" value="RHF85484.1"/>
    <property type="molecule type" value="Genomic_DNA"/>
</dbReference>
<feature type="domain" description="AAA+ ATPase" evidence="1">
    <location>
        <begin position="22"/>
        <end position="278"/>
    </location>
</feature>
<dbReference type="GO" id="GO:0016887">
    <property type="term" value="F:ATP hydrolysis activity"/>
    <property type="evidence" value="ECO:0007669"/>
    <property type="project" value="InterPro"/>
</dbReference>
<proteinExistence type="predicted"/>
<gene>
    <name evidence="2" type="ORF">DW654_05635</name>
</gene>
<sequence>MRQIIIKNTKNIKQLTFDIPNDNGVYLLVGANGAGKTTLLTCLDRICNPYAFATNFTSANNTNNIDQYSASSIEYITEHAHIKFRKGTRRWACTPRTNSSPLLKREFGFENTIFIKADSKRIDVPQEEIRSGNLVDVESTIIESLNKIFETTKYNNLKRLRNVNGRGRNSTYFYILKDGRKYYSEKRFSTGELAIIRLVERLHTTASNSLFLLDEAEMALHPRIQKNLLDYLNEKATEKGLTIIISTHSITMIKSTHRNKIMLMENDASENTVISTPCYPAKAIGYVDFESNIIFDTIFFVEDDMARLVLKAMIAKYANINTLIKSMMYCIIPVGGYEQTALLARNTRHQLFERSKVYALLDDDVFTEAIHNNQKFAQLYEQNRDLIFSLKCTPESWLIEHLENRDANLTSCIRNNYHCEINTILTDNRYTACNAQSPRKLCKQKMDVVLKILEERCGDSQESILNSFVDLLIDQEMDNGTIQSVLAPLLRY</sequence>
<dbReference type="PANTHER" id="PTHR43581">
    <property type="entry name" value="ATP/GTP PHOSPHATASE"/>
    <property type="match status" value="1"/>
</dbReference>